<organism evidence="4 5">
    <name type="scientific">Marinobacter salinexigens</name>
    <dbReference type="NCBI Taxonomy" id="2919747"/>
    <lineage>
        <taxon>Bacteria</taxon>
        <taxon>Pseudomonadati</taxon>
        <taxon>Pseudomonadota</taxon>
        <taxon>Gammaproteobacteria</taxon>
        <taxon>Pseudomonadales</taxon>
        <taxon>Marinobacteraceae</taxon>
        <taxon>Marinobacter</taxon>
    </lineage>
</organism>
<protein>
    <submittedName>
        <fullName evidence="4">Phosphate/phosphite/phosphonate ABC transporter substrate-binding protein</fullName>
    </submittedName>
</protein>
<evidence type="ECO:0000313" key="5">
    <source>
        <dbReference type="Proteomes" id="UP000323161"/>
    </source>
</evidence>
<proteinExistence type="inferred from homology"/>
<feature type="chain" id="PRO_5023090605" evidence="3">
    <location>
        <begin position="20"/>
        <end position="288"/>
    </location>
</feature>
<reference evidence="4 5" key="1">
    <citation type="submission" date="2019-08" db="EMBL/GenBank/DDBJ databases">
        <title>Marinobacter ZYF650 sp. nov., a marine bacterium isolated from seawater of the Mariana trench.</title>
        <authorList>
            <person name="Ahmad W."/>
        </authorList>
    </citation>
    <scope>NUCLEOTIDE SEQUENCE [LARGE SCALE GENOMIC DNA]</scope>
    <source>
        <strain evidence="4 5">ZYF650</strain>
    </source>
</reference>
<dbReference type="EMBL" id="VTUU01000003">
    <property type="protein sequence ID" value="KAA1174168.1"/>
    <property type="molecule type" value="Genomic_DNA"/>
</dbReference>
<dbReference type="RefSeq" id="WP_149599733.1">
    <property type="nucleotide sequence ID" value="NZ_VTUU01000003.1"/>
</dbReference>
<comment type="similarity">
    <text evidence="1">Belongs to the phosphate/phosphite/phosphonate binding protein family.</text>
</comment>
<dbReference type="InterPro" id="IPR005770">
    <property type="entry name" value="PhnD"/>
</dbReference>
<evidence type="ECO:0000256" key="3">
    <source>
        <dbReference type="SAM" id="SignalP"/>
    </source>
</evidence>
<keyword evidence="5" id="KW-1185">Reference proteome</keyword>
<sequence>MMRWSVGFFMMIWVTAAWSQQDTPNACEMQALTITMVPEKNIDEQIRAHQPLIRLLGEKLGMPVEIIRATSYESVIDSMVSGAVDLAVMGPAAYMMAFQRNPDIEAFASLAQAGGLYSPAGSYYNSILLVNHGSGIRTIEDLRGKRVALGDPASTSGAVVPRAEFPEVVGEGLDTYFESLLYAGAHDKALNALLENRVDGAFVASTRADAYLKKGLINEESFRVLWSSRPLHFDPFVFRAGLCPIIRERIRAVLMAPSPDRQAYLENLNATDITPVSHTDYQHLQELL</sequence>
<dbReference type="NCBIfam" id="TIGR01098">
    <property type="entry name" value="3A0109s03R"/>
    <property type="match status" value="1"/>
</dbReference>
<dbReference type="AlphaFoldDB" id="A0A5B0VID7"/>
<evidence type="ECO:0000256" key="1">
    <source>
        <dbReference type="ARBA" id="ARBA00007162"/>
    </source>
</evidence>
<accession>A0A5B0VID7</accession>
<dbReference type="PANTHER" id="PTHR35841:SF1">
    <property type="entry name" value="PHOSPHONATES-BINDING PERIPLASMIC PROTEIN"/>
    <property type="match status" value="1"/>
</dbReference>
<keyword evidence="2 3" id="KW-0732">Signal</keyword>
<evidence type="ECO:0000256" key="2">
    <source>
        <dbReference type="ARBA" id="ARBA00022729"/>
    </source>
</evidence>
<dbReference type="GO" id="GO:0055085">
    <property type="term" value="P:transmembrane transport"/>
    <property type="evidence" value="ECO:0007669"/>
    <property type="project" value="InterPro"/>
</dbReference>
<gene>
    <name evidence="4" type="ORF">FWJ25_07905</name>
</gene>
<dbReference type="Gene3D" id="3.40.190.10">
    <property type="entry name" value="Periplasmic binding protein-like II"/>
    <property type="match status" value="2"/>
</dbReference>
<dbReference type="Pfam" id="PF12974">
    <property type="entry name" value="Phosphonate-bd"/>
    <property type="match status" value="1"/>
</dbReference>
<feature type="signal peptide" evidence="3">
    <location>
        <begin position="1"/>
        <end position="19"/>
    </location>
</feature>
<evidence type="ECO:0000313" key="4">
    <source>
        <dbReference type="EMBL" id="KAA1174168.1"/>
    </source>
</evidence>
<name>A0A5B0VID7_9GAMM</name>
<comment type="caution">
    <text evidence="4">The sequence shown here is derived from an EMBL/GenBank/DDBJ whole genome shotgun (WGS) entry which is preliminary data.</text>
</comment>
<dbReference type="SUPFAM" id="SSF53850">
    <property type="entry name" value="Periplasmic binding protein-like II"/>
    <property type="match status" value="1"/>
</dbReference>
<dbReference type="CDD" id="cd01071">
    <property type="entry name" value="PBP2_PhnD_like"/>
    <property type="match status" value="1"/>
</dbReference>
<dbReference type="Proteomes" id="UP000323161">
    <property type="component" value="Unassembled WGS sequence"/>
</dbReference>
<dbReference type="PANTHER" id="PTHR35841">
    <property type="entry name" value="PHOSPHONATES-BINDING PERIPLASMIC PROTEIN"/>
    <property type="match status" value="1"/>
</dbReference>
<dbReference type="GO" id="GO:0043190">
    <property type="term" value="C:ATP-binding cassette (ABC) transporter complex"/>
    <property type="evidence" value="ECO:0007669"/>
    <property type="project" value="InterPro"/>
</dbReference>